<dbReference type="SUPFAM" id="SSF53756">
    <property type="entry name" value="UDP-Glycosyltransferase/glycogen phosphorylase"/>
    <property type="match status" value="1"/>
</dbReference>
<comment type="caution">
    <text evidence="3">The sequence shown here is derived from an EMBL/GenBank/DDBJ whole genome shotgun (WGS) entry which is preliminary data.</text>
</comment>
<reference evidence="3 4" key="1">
    <citation type="submission" date="2010-04" db="EMBL/GenBank/DDBJ databases">
        <title>The Genome Sequence of Escherichia coli TA447.</title>
        <authorList>
            <consortium name="The Broad Institute Genome Sequencing Platform"/>
            <consortium name="The Broad Institute Genome Sequencing Center for Infectious Disease"/>
            <person name="Feldgarden M."/>
            <person name="Gordon D.M."/>
            <person name="Johnson J.R."/>
            <person name="Johnston B.D."/>
            <person name="Young S."/>
            <person name="Zeng Q."/>
            <person name="Koehrsen M."/>
            <person name="Alvarado L."/>
            <person name="Berlin A.M."/>
            <person name="Borenstein D."/>
            <person name="Chapman S.B."/>
            <person name="Chen Z."/>
            <person name="Engels R."/>
            <person name="Freedman E."/>
            <person name="Gellesch M."/>
            <person name="Goldberg J."/>
            <person name="Griggs A."/>
            <person name="Gujja S."/>
            <person name="Heilman E.R."/>
            <person name="Heiman D.I."/>
            <person name="Hepburn T.A."/>
            <person name="Howarth C."/>
            <person name="Jen D."/>
            <person name="Larson L."/>
            <person name="Mehta T."/>
            <person name="Park D."/>
            <person name="Pearson M."/>
            <person name="Richards J."/>
            <person name="Roberts A."/>
            <person name="Saif S."/>
            <person name="Shea T.D."/>
            <person name="Shenoy N."/>
            <person name="Sisk P."/>
            <person name="Stolte C."/>
            <person name="Sykes S.N."/>
            <person name="Walk T."/>
            <person name="White J."/>
            <person name="Yandava C."/>
            <person name="Haas B."/>
            <person name="Henn M.R."/>
            <person name="Nusbaum C."/>
            <person name="Birren B."/>
        </authorList>
    </citation>
    <scope>NUCLEOTIDE SEQUENCE [LARGE SCALE GENOMIC DNA]</scope>
    <source>
        <strain evidence="3 4">TA447</strain>
    </source>
</reference>
<dbReference type="Pfam" id="PF00534">
    <property type="entry name" value="Glycos_transf_1"/>
    <property type="match status" value="1"/>
</dbReference>
<keyword evidence="1 3" id="KW-0808">Transferase</keyword>
<dbReference type="PANTHER" id="PTHR46401:SF2">
    <property type="entry name" value="GLYCOSYLTRANSFERASE WBBK-RELATED"/>
    <property type="match status" value="1"/>
</dbReference>
<proteinExistence type="predicted"/>
<organism evidence="3 4">
    <name type="scientific">Escherichia coli TA447</name>
    <dbReference type="NCBI Taxonomy" id="656447"/>
    <lineage>
        <taxon>Bacteria</taxon>
        <taxon>Pseudomonadati</taxon>
        <taxon>Pseudomonadota</taxon>
        <taxon>Gammaproteobacteria</taxon>
        <taxon>Enterobacterales</taxon>
        <taxon>Enterobacteriaceae</taxon>
        <taxon>Escherichia</taxon>
    </lineage>
</organism>
<dbReference type="GO" id="GO:0016757">
    <property type="term" value="F:glycosyltransferase activity"/>
    <property type="evidence" value="ECO:0007669"/>
    <property type="project" value="InterPro"/>
</dbReference>
<sequence length="351" mass="39893">MKVLIVSNMYPSIENPSLGVFVKNTEEMLVNANIDVDKAVINRIYSNSFEKVFGYFIFYLKVIYKILFCKCDIVYAHYVSHVAIPIFFVNLFKHIVVFSHVHGGDVKQLKGTSAAFFKIKQVLSKKIMDISKVIFSPSASYKRHIIELYSQDESKIIIFPSGGIDTTLFSFGSGRKENILGYAGRLEDSKNVDLIIKSLIDNKYNLEIVGGGKKKGQLQELVSQYNLSERVIFHNSKTQKELSEWYKRVSILIYPSSSESLGLVPLEALACGTDVLLSPIDAFFEFRDIGLQFEFLSELTPQAINVGIEKIISTRCFRNNMSNNIIINSVYARNVVCKEFIDVFKQKCHCF</sequence>
<evidence type="ECO:0000313" key="4">
    <source>
        <dbReference type="Proteomes" id="UP000193942"/>
    </source>
</evidence>
<accession>A0A1X3IZU0</accession>
<evidence type="ECO:0000256" key="1">
    <source>
        <dbReference type="ARBA" id="ARBA00022679"/>
    </source>
</evidence>
<feature type="domain" description="Glycosyl transferase family 1" evidence="2">
    <location>
        <begin position="170"/>
        <end position="324"/>
    </location>
</feature>
<evidence type="ECO:0000313" key="3">
    <source>
        <dbReference type="EMBL" id="OSK93642.1"/>
    </source>
</evidence>
<dbReference type="PANTHER" id="PTHR46401">
    <property type="entry name" value="GLYCOSYLTRANSFERASE WBBK-RELATED"/>
    <property type="match status" value="1"/>
</dbReference>
<gene>
    <name evidence="3" type="ORF">ECXG_00475</name>
</gene>
<dbReference type="InterPro" id="IPR001296">
    <property type="entry name" value="Glyco_trans_1"/>
</dbReference>
<dbReference type="RefSeq" id="WP_001613352.1">
    <property type="nucleotide sequence ID" value="NZ_ADIZ01000027.1"/>
</dbReference>
<dbReference type="Proteomes" id="UP000193942">
    <property type="component" value="Unassembled WGS sequence"/>
</dbReference>
<dbReference type="EMBL" id="ADIZ01000027">
    <property type="protein sequence ID" value="OSK93642.1"/>
    <property type="molecule type" value="Genomic_DNA"/>
</dbReference>
<protein>
    <submittedName>
        <fullName evidence="3">Putative glycosyl transferase, group 1 family</fullName>
    </submittedName>
</protein>
<name>A0A1X3IZU0_ECOLX</name>
<evidence type="ECO:0000259" key="2">
    <source>
        <dbReference type="Pfam" id="PF00534"/>
    </source>
</evidence>
<dbReference type="CDD" id="cd03801">
    <property type="entry name" value="GT4_PimA-like"/>
    <property type="match status" value="1"/>
</dbReference>
<dbReference type="Gene3D" id="3.40.50.2000">
    <property type="entry name" value="Glycogen Phosphorylase B"/>
    <property type="match status" value="2"/>
</dbReference>
<dbReference type="AlphaFoldDB" id="A0A1X3IZU0"/>